<evidence type="ECO:0000313" key="1">
    <source>
        <dbReference type="EMBL" id="RLO02880.1"/>
    </source>
</evidence>
<dbReference type="AlphaFoldDB" id="A0A9X8DSJ3"/>
<dbReference type="Proteomes" id="UP000275652">
    <property type="component" value="Unassembled WGS sequence"/>
</dbReference>
<accession>A0A9X8DSJ3</accession>
<evidence type="ECO:0000313" key="2">
    <source>
        <dbReference type="Proteomes" id="UP000275652"/>
    </source>
</evidence>
<feature type="non-terminal residue" evidence="1">
    <location>
        <position position="145"/>
    </location>
</feature>
<protein>
    <submittedName>
        <fullName evidence="1">Uncharacterized protein</fullName>
    </submittedName>
</protein>
<proteinExistence type="predicted"/>
<sequence>LRNSIVTLEDKAGGVDINADRRTIEHLTREVQELMAYRVAHDKPETIVGDVFVGKGTGDAVPDYLHYDGYIRNKFYSKRDTERLIRIMAEIVVLGWIDTGAYNLCAALEQYQYDSECRIFQLILDGEIPEDARADQLRGTQRPYE</sequence>
<name>A0A9X8DSJ3_APHAT</name>
<dbReference type="EMBL" id="QUTI01032436">
    <property type="protein sequence ID" value="RLO02880.1"/>
    <property type="molecule type" value="Genomic_DNA"/>
</dbReference>
<gene>
    <name evidence="1" type="ORF">DYB28_014143</name>
</gene>
<comment type="caution">
    <text evidence="1">The sequence shown here is derived from an EMBL/GenBank/DDBJ whole genome shotgun (WGS) entry which is preliminary data.</text>
</comment>
<organism evidence="1 2">
    <name type="scientific">Aphanomyces astaci</name>
    <name type="common">Crayfish plague agent</name>
    <dbReference type="NCBI Taxonomy" id="112090"/>
    <lineage>
        <taxon>Eukaryota</taxon>
        <taxon>Sar</taxon>
        <taxon>Stramenopiles</taxon>
        <taxon>Oomycota</taxon>
        <taxon>Saprolegniomycetes</taxon>
        <taxon>Saprolegniales</taxon>
        <taxon>Verrucalvaceae</taxon>
        <taxon>Aphanomyces</taxon>
    </lineage>
</organism>
<reference evidence="1 2" key="1">
    <citation type="journal article" date="2018" name="J. Invertebr. Pathol.">
        <title>New genotyping method for the causative agent of crayfish plague (Aphanomyces astaci) based on whole genome data.</title>
        <authorList>
            <person name="Minardi D."/>
            <person name="Studholme D.J."/>
            <person name="van der Giezen M."/>
            <person name="Pretto T."/>
            <person name="Oidtmann B."/>
        </authorList>
    </citation>
    <scope>NUCLEOTIDE SEQUENCE [LARGE SCALE GENOMIC DNA]</scope>
    <source>
        <strain evidence="1 2">KB13</strain>
    </source>
</reference>